<feature type="compositionally biased region" description="Basic and acidic residues" evidence="1">
    <location>
        <begin position="2484"/>
        <end position="2510"/>
    </location>
</feature>
<feature type="compositionally biased region" description="Basic and acidic residues" evidence="1">
    <location>
        <begin position="1698"/>
        <end position="1727"/>
    </location>
</feature>
<feature type="region of interest" description="Disordered" evidence="1">
    <location>
        <begin position="3087"/>
        <end position="3158"/>
    </location>
</feature>
<feature type="region of interest" description="Disordered" evidence="1">
    <location>
        <begin position="3283"/>
        <end position="3416"/>
    </location>
</feature>
<dbReference type="Gene3D" id="3.40.1360.10">
    <property type="match status" value="1"/>
</dbReference>
<feature type="compositionally biased region" description="Basic and acidic residues" evidence="1">
    <location>
        <begin position="2948"/>
        <end position="2967"/>
    </location>
</feature>
<protein>
    <submittedName>
        <fullName evidence="3">DNA primase</fullName>
    </submittedName>
</protein>
<feature type="region of interest" description="Disordered" evidence="1">
    <location>
        <begin position="2383"/>
        <end position="2538"/>
    </location>
</feature>
<feature type="compositionally biased region" description="Basic and acidic residues" evidence="1">
    <location>
        <begin position="1072"/>
        <end position="1082"/>
    </location>
</feature>
<feature type="compositionally biased region" description="Basic and acidic residues" evidence="1">
    <location>
        <begin position="1860"/>
        <end position="1873"/>
    </location>
</feature>
<dbReference type="SMART" id="SM00493">
    <property type="entry name" value="TOPRIM"/>
    <property type="match status" value="1"/>
</dbReference>
<dbReference type="InterPro" id="IPR005094">
    <property type="entry name" value="Endonuclease_MobA/VirD2"/>
</dbReference>
<feature type="compositionally biased region" description="Polar residues" evidence="1">
    <location>
        <begin position="2513"/>
        <end position="2523"/>
    </location>
</feature>
<dbReference type="GO" id="GO:0005737">
    <property type="term" value="C:cytoplasm"/>
    <property type="evidence" value="ECO:0007669"/>
    <property type="project" value="TreeGrafter"/>
</dbReference>
<dbReference type="PROSITE" id="PS50880">
    <property type="entry name" value="TOPRIM"/>
    <property type="match status" value="1"/>
</dbReference>
<organism evidence="3 4">
    <name type="scientific">Salinibacter ruber</name>
    <dbReference type="NCBI Taxonomy" id="146919"/>
    <lineage>
        <taxon>Bacteria</taxon>
        <taxon>Pseudomonadati</taxon>
        <taxon>Rhodothermota</taxon>
        <taxon>Rhodothermia</taxon>
        <taxon>Rhodothermales</taxon>
        <taxon>Salinibacteraceae</taxon>
        <taxon>Salinibacter</taxon>
    </lineage>
</organism>
<feature type="compositionally biased region" description="Basic and acidic residues" evidence="1">
    <location>
        <begin position="1880"/>
        <end position="1896"/>
    </location>
</feature>
<dbReference type="Pfam" id="PF03432">
    <property type="entry name" value="Relaxase"/>
    <property type="match status" value="1"/>
</dbReference>
<dbReference type="Gene3D" id="3.90.980.10">
    <property type="entry name" value="DNA primase, catalytic core, N-terminal domain"/>
    <property type="match status" value="1"/>
</dbReference>
<dbReference type="GO" id="GO:0006269">
    <property type="term" value="P:DNA replication, synthesis of primer"/>
    <property type="evidence" value="ECO:0007669"/>
    <property type="project" value="TreeGrafter"/>
</dbReference>
<feature type="compositionally biased region" description="Acidic residues" evidence="1">
    <location>
        <begin position="941"/>
        <end position="953"/>
    </location>
</feature>
<feature type="compositionally biased region" description="Basic and acidic residues" evidence="1">
    <location>
        <begin position="2921"/>
        <end position="2935"/>
    </location>
</feature>
<dbReference type="InterPro" id="IPR006171">
    <property type="entry name" value="TOPRIM_dom"/>
</dbReference>
<dbReference type="PANTHER" id="PTHR30313:SF2">
    <property type="entry name" value="DNA PRIMASE"/>
    <property type="match status" value="1"/>
</dbReference>
<comment type="caution">
    <text evidence="3">The sequence shown here is derived from an EMBL/GenBank/DDBJ whole genome shotgun (WGS) entry which is preliminary data.</text>
</comment>
<feature type="compositionally biased region" description="Acidic residues" evidence="1">
    <location>
        <begin position="2600"/>
        <end position="2624"/>
    </location>
</feature>
<feature type="region of interest" description="Disordered" evidence="1">
    <location>
        <begin position="770"/>
        <end position="1094"/>
    </location>
</feature>
<dbReference type="CDD" id="cd03364">
    <property type="entry name" value="TOPRIM_DnaG_primases"/>
    <property type="match status" value="1"/>
</dbReference>
<feature type="compositionally biased region" description="Basic and acidic residues" evidence="1">
    <location>
        <begin position="3283"/>
        <end position="3293"/>
    </location>
</feature>
<feature type="compositionally biased region" description="Polar residues" evidence="1">
    <location>
        <begin position="1684"/>
        <end position="1693"/>
    </location>
</feature>
<feature type="region of interest" description="Disordered" evidence="1">
    <location>
        <begin position="3045"/>
        <end position="3067"/>
    </location>
</feature>
<evidence type="ECO:0000256" key="1">
    <source>
        <dbReference type="SAM" id="MobiDB-lite"/>
    </source>
</evidence>
<feature type="region of interest" description="Disordered" evidence="1">
    <location>
        <begin position="2739"/>
        <end position="2851"/>
    </location>
</feature>
<feature type="compositionally biased region" description="Basic and acidic residues" evidence="1">
    <location>
        <begin position="753"/>
        <end position="765"/>
    </location>
</feature>
<feature type="region of interest" description="Disordered" evidence="1">
    <location>
        <begin position="1482"/>
        <end position="1501"/>
    </location>
</feature>
<feature type="region of interest" description="Disordered" evidence="1">
    <location>
        <begin position="279"/>
        <end position="347"/>
    </location>
</feature>
<feature type="region of interest" description="Disordered" evidence="1">
    <location>
        <begin position="2098"/>
        <end position="2232"/>
    </location>
</feature>
<feature type="region of interest" description="Disordered" evidence="1">
    <location>
        <begin position="1665"/>
        <end position="1727"/>
    </location>
</feature>
<feature type="compositionally biased region" description="Basic and acidic residues" evidence="1">
    <location>
        <begin position="1152"/>
        <end position="1187"/>
    </location>
</feature>
<dbReference type="Pfam" id="PF13155">
    <property type="entry name" value="Toprim_2"/>
    <property type="match status" value="1"/>
</dbReference>
<accession>A0A9X2TIX6</accession>
<dbReference type="InterPro" id="IPR050219">
    <property type="entry name" value="DnaG_primase"/>
</dbReference>
<feature type="compositionally biased region" description="Basic and acidic residues" evidence="1">
    <location>
        <begin position="287"/>
        <end position="306"/>
    </location>
</feature>
<feature type="compositionally biased region" description="Basic and acidic residues" evidence="1">
    <location>
        <begin position="1833"/>
        <end position="1849"/>
    </location>
</feature>
<feature type="compositionally biased region" description="Basic and acidic residues" evidence="1">
    <location>
        <begin position="3386"/>
        <end position="3416"/>
    </location>
</feature>
<evidence type="ECO:0000313" key="3">
    <source>
        <dbReference type="EMBL" id="MCS3709829.1"/>
    </source>
</evidence>
<feature type="compositionally biased region" description="Basic and acidic residues" evidence="1">
    <location>
        <begin position="2791"/>
        <end position="2800"/>
    </location>
</feature>
<feature type="compositionally biased region" description="Acidic residues" evidence="1">
    <location>
        <begin position="908"/>
        <end position="918"/>
    </location>
</feature>
<feature type="compositionally biased region" description="Basic and acidic residues" evidence="1">
    <location>
        <begin position="1802"/>
        <end position="1822"/>
    </location>
</feature>
<feature type="compositionally biased region" description="Basic and acidic residues" evidence="1">
    <location>
        <begin position="2811"/>
        <end position="2828"/>
    </location>
</feature>
<feature type="compositionally biased region" description="Basic and acidic residues" evidence="1">
    <location>
        <begin position="399"/>
        <end position="408"/>
    </location>
</feature>
<dbReference type="RefSeq" id="WP_259123717.1">
    <property type="nucleotide sequence ID" value="NZ_JANTZO010000005.1"/>
</dbReference>
<evidence type="ECO:0000259" key="2">
    <source>
        <dbReference type="PROSITE" id="PS50880"/>
    </source>
</evidence>
<feature type="compositionally biased region" description="Basic and acidic residues" evidence="1">
    <location>
        <begin position="2185"/>
        <end position="2203"/>
    </location>
</feature>
<reference evidence="3" key="1">
    <citation type="submission" date="2022-08" db="EMBL/GenBank/DDBJ databases">
        <title>Genomic Encyclopedia of Type Strains, Phase V (KMG-V): Genome sequencing to study the core and pangenomes of soil and plant-associated prokaryotes.</title>
        <authorList>
            <person name="Whitman W."/>
        </authorList>
    </citation>
    <scope>NUCLEOTIDE SEQUENCE</scope>
    <source>
        <strain evidence="3">SP3049</strain>
    </source>
</reference>
<feature type="compositionally biased region" description="Basic and acidic residues" evidence="1">
    <location>
        <begin position="2098"/>
        <end position="2157"/>
    </location>
</feature>
<feature type="region of interest" description="Disordered" evidence="1">
    <location>
        <begin position="746"/>
        <end position="765"/>
    </location>
</feature>
<sequence>MIAESHLQSNVDKLGDYLSYGRSANNNHVDNRRERVGWEAGRNLGANPTMERAKAKIKANANKPSVEKPVYQIIVSWQSGNEEKGIPPDDPSQEEMEWAVDRIREELGLEEHYAWMVGHADTDTPHVHVVIGRVHPRTKETWKTSYEKTKIYETLREIEEEMGWHRPGPMTIEEKWEQKTAESEDYWEETHEKWGRERSVRLWAREEGIADEMKAATSWPEAQKALRGTRALLKPRGDRGMVLKRKGKYAALSAIDAQISRPKLEERFGQTWDEYRRERRAKKVKGHAGDEGSRESRTRETMDGLEHNGIGPAHIKNRRKAPPNNEEAASDRKRLDPEEAGRSGVRREWAENETSIVGVRNLDSVTLVAHNVNEVMPRSEEELSGRELNQVRKKVEALRKVEESREDSSNTSSEQPAGGSVEERIENRYASYQDLKRSVGKEINQMSAADKARLANQLNEKGQEVADRATTFQRNEEIYELASEFYQKRYEELPPSSPKREYIETRTHGLGEEMEIGHAPNDWHAFENYAKERGYSEEDLLEAGMVRERADGEGVYDTMKNSVVAFSRNEDGQVRKISYRWNEGTRNPKMEAPNFKKMTIGRGGDDVEAHEPSEAVFGWEEAQSQEGDEVLVTEGFSDAAAARSAGYNAVAVGGRNITEEKADIINETADEKPAEVTVMLDGDDAGRVGSIEVVQEMEQRGASVEVVRPPEDADIDEMVVEEGEAAVSEYIEANRTDGLEYVYENAATMKGQPTEEVRPEERAERMRRAIDVATSAPTPERREENFERLLQMNESGNKDSREYRYKTIRESFENSLEEKGLTQPTWTEYSDEGTSETREESGGATRRLAGSGTAEEPVESSVPDSAEAIREEMYLGEEGSSEPAIEEAEPSAPDSPSETSSSERGADDQEEPVQEEGSPEPTGDVDRSAETETATEPRSEEEGETGPEAEQAGEAERADEQRSTRPLPDALKGEEEDIREIRKEWEEVTERLSRDYSPEEAKEELVGESGATLSETYVQHLDRPRATTAGSLSRRGQNESGENRSAQPPGYYSEETPEGREMQDKIVGAEGLEDRIREREDLQGETIKGKVRRTEDGDLQIERISKSRTSFGEKGAMPDVAEEEVDIIVAEVRSGDETKLYAVPASTRDRVKVPEEAFRQTNREEDRQERIERLQSQDEQRAFEARTRHIGRSSRAKLFDQAGTSGDDESMVSVPNDAPAEDRLKVAADVNYDAVRNAEVTDGEYRDVDRVGGRYETSRSDTPIEFELGDDPEGIYENSIEEIDVEQPGKFADANGEFSYPSERGHYYGQVGHSEEEFEEFADNQLRERWSEILKEEYVDDLETDIREELEENGVREDIEASVRESVEFDIDEDLREEYREKVGEVKAEVEAEFDREISDEELNEQLEEVQFREEIEDVRGALESERRDPEEVIEERVERRFEDRVSSRLEERLEGEDLDRRVRGDLDRIIDEKVEEFEPVEDVEREGFEGPQDDLDRRNIGDVVPAEVEPAEGEADYEIVRAGAVKTGAPDDTAIDASEILEDRLEEERVALEYRAQTLREVREDLDTVEDLDVERGDEQRAPGSGERSSGERPTEEEATDTVTETEAVSQAPSSDRVRWDEVEETLETREDLLRRQEMGRSNEEDIESQLQAVNDRLDKQLRGVETDTLRERYTESKREVASQRQQQSALNAEQEETAREIGERNTEMERRLNEEPARGEGRPLEAIAREREELAERQDTLLEEQNELIQKENRSETVARGYRREVERRGEELGEDAREAEAQALEADLEETWTARNASRRVEDVSREGREIFEDWREQSSEEGMGEADVDLDRAVEREEERREQYESIRTLENNALQEKRAEVESNERADVPAVIKESTDAEVETRASNRDTAGEGEPEAEEREERDRMTVVGEYVRERSKVSGDEAEVMDRQVDIEEVEAYRKEVNERLEEAQSETVEQNRRIGELNQDLRSAGTRLEEAGENEASTEAASAYGEIETALDRRENASGELAAADQRRRKLREQAYRTDEILNQRKGDLDDEEIGLSRRESLRRTEIEYEKSRRLDRQSAIEEDVAGQVNEYAVNDEVDANLEERLRASASESKTKSLRAEERRATAAREFQRREKQADARDLPEIEVRDEAVAGDRGGQRAEQEVEEETTRQTSAANGTTAEAGSPEEGEDAPRSRPRDEEGTPAREEEMSVEGVEEYVDRRRDAGPEEKEVLDEQVEVEDLKVHRSAVDEQLREVQEQARDENRRIGEINDDLEDGSDRLRTAVENGDDEAAAEAYSEIKYGLERRAYAEERLEAANRGRNDLSQEAHDVNQILSERTGEVDDEAVVLGGEQTQNRLEIETERARRLNEQTRIDEEIVASTQAYRTALNEDLDREGDEASKEAFAERLEEQEAELQDGIRQREQQREVAQERAAKEEDRLRGFQQVAEKRGLEVQDPSEEETSEQGAAQEETGVDESIEYPTGALGAGEIERRREELVEERESLQQKVQEVREEANQIGRQRQALENQLTEDREGDADLTSEEIRRRKAELKSLKEEFQARQGEIEQVKRKISAIDEEIEALNEEIESRAAEDDQEQAEQTANPETEEEVSSEVEAAGEQEPVEGDLENTDAIRAEKERLEAIQAEYRDEAESQADYVERGTEELNRRALRMREMVKAGASTSVIERTKDEFEQRRGVTKKAEEALAENRQKIQRAETQIARLEQTLEKRDAMQERDYKARAERLEAEKEATSQLSAIEGEREKMAERTADAMDRLANRVEKEPGRTSPDGFDPEEQQRRYEEISGRAAIAEEGFDEQRQETARRAEEARENAEQVLEGRSVLGESTARTKAKEDLARVRQTEAMAQEAFGRAFEDEETARAAFNDEAYAEGVDPRTRSYREASDRLVRRPERYGSPEGTSGRGEQGGREDLERAARRAEAATASRQAFRSKYGREPEEMAERLGEDSERLSTEGTEAADPQAREQAARELRQREERRAEALEERFLEAAEEKFDQPDAVREAYEVNTTMYDEQTAREALKTPVAYKGQDKVFKDPGSAVGGSNEVQETLRDIDSDLREVQRRIDRYEEIEETARRQQAERVAQEPVAQVGEDNGVEQTTWDQIQGPSQAQTQEGPSRDEVKRAKETFQDQVEERRTEEEVEDVLDLVETAQKRQEAEEIERHFYESARATHRRGAQSLNEEATRLDEVFADAYQDRRAGQRAGELIRNDEGETVIRELAEENDAPQEIRDAADAIQYIEEKEGEVQETEMLKAGVRRENDVLKQTARWEIKEAERASRSGSDQTTERGESSADETMQRVETALNEAKRQRLTSPETEGYEEQIRERVEQMSPEAEAELRSRSDTDPRAEEALAIERRRSETTDIGTPGLDADRSGGETETPERERDRGEPSPDRSRGRGR</sequence>
<dbReference type="Proteomes" id="UP001155057">
    <property type="component" value="Unassembled WGS sequence"/>
</dbReference>
<feature type="domain" description="Toprim" evidence="2">
    <location>
        <begin position="628"/>
        <end position="712"/>
    </location>
</feature>
<feature type="region of interest" description="Disordered" evidence="1">
    <location>
        <begin position="2004"/>
        <end position="2023"/>
    </location>
</feature>
<feature type="compositionally biased region" description="Basic and acidic residues" evidence="1">
    <location>
        <begin position="979"/>
        <end position="1005"/>
    </location>
</feature>
<feature type="compositionally biased region" description="Basic and acidic residues" evidence="1">
    <location>
        <begin position="2412"/>
        <end position="2448"/>
    </location>
</feature>
<proteinExistence type="predicted"/>
<feature type="region of interest" description="Disordered" evidence="1">
    <location>
        <begin position="1251"/>
        <end position="1272"/>
    </location>
</feature>
<dbReference type="EMBL" id="JANUAE010000004">
    <property type="protein sequence ID" value="MCS3709829.1"/>
    <property type="molecule type" value="Genomic_DNA"/>
</dbReference>
<name>A0A9X2TIX6_9BACT</name>
<feature type="compositionally biased region" description="Basic and acidic residues" evidence="1">
    <location>
        <begin position="3131"/>
        <end position="3153"/>
    </location>
</feature>
<feature type="compositionally biased region" description="Basic and acidic residues" evidence="1">
    <location>
        <begin position="924"/>
        <end position="940"/>
    </location>
</feature>
<feature type="compositionally biased region" description="Basic and acidic residues" evidence="1">
    <location>
        <begin position="329"/>
        <end position="347"/>
    </location>
</feature>
<feature type="compositionally biased region" description="Basic and acidic residues" evidence="1">
    <location>
        <begin position="954"/>
        <end position="963"/>
    </location>
</feature>
<feature type="compositionally biased region" description="Basic and acidic residues" evidence="1">
    <location>
        <begin position="1665"/>
        <end position="1683"/>
    </location>
</feature>
<feature type="compositionally biased region" description="Basic and acidic residues" evidence="1">
    <location>
        <begin position="3087"/>
        <end position="3098"/>
    </location>
</feature>
<dbReference type="InterPro" id="IPR037068">
    <property type="entry name" value="DNA_primase_core_N_sf"/>
</dbReference>
<feature type="compositionally biased region" description="Basic and acidic residues" evidence="1">
    <location>
        <begin position="2754"/>
        <end position="2780"/>
    </location>
</feature>
<feature type="compositionally biased region" description="Basic and acidic residues" evidence="1">
    <location>
        <begin position="2212"/>
        <end position="2224"/>
    </location>
</feature>
<feature type="compositionally biased region" description="Basic and acidic residues" evidence="1">
    <location>
        <begin position="796"/>
        <end position="820"/>
    </location>
</feature>
<feature type="compositionally biased region" description="Basic and acidic residues" evidence="1">
    <location>
        <begin position="2977"/>
        <end position="2991"/>
    </location>
</feature>
<feature type="region of interest" description="Disordered" evidence="1">
    <location>
        <begin position="2879"/>
        <end position="2991"/>
    </location>
</feature>
<dbReference type="SUPFAM" id="SSF56731">
    <property type="entry name" value="DNA primase core"/>
    <property type="match status" value="1"/>
</dbReference>
<feature type="compositionally biased region" description="Basic and acidic residues" evidence="1">
    <location>
        <begin position="1617"/>
        <end position="1645"/>
    </location>
</feature>
<feature type="region of interest" description="Disordered" evidence="1">
    <location>
        <begin position="399"/>
        <end position="424"/>
    </location>
</feature>
<feature type="region of interest" description="Disordered" evidence="1">
    <location>
        <begin position="1788"/>
        <end position="1912"/>
    </location>
</feature>
<feature type="compositionally biased region" description="Polar residues" evidence="1">
    <location>
        <begin position="3111"/>
        <end position="3130"/>
    </location>
</feature>
<feature type="compositionally biased region" description="Basic and acidic residues" evidence="1">
    <location>
        <begin position="3352"/>
        <end position="3377"/>
    </location>
</feature>
<feature type="region of interest" description="Disordered" evidence="1">
    <location>
        <begin position="1952"/>
        <end position="1972"/>
    </location>
</feature>
<feature type="compositionally biased region" description="Polar residues" evidence="1">
    <location>
        <begin position="1028"/>
        <end position="1046"/>
    </location>
</feature>
<feature type="region of interest" description="Disordered" evidence="1">
    <location>
        <begin position="2578"/>
        <end position="2633"/>
    </location>
</feature>
<dbReference type="PANTHER" id="PTHR30313">
    <property type="entry name" value="DNA PRIMASE"/>
    <property type="match status" value="1"/>
</dbReference>
<dbReference type="InterPro" id="IPR034151">
    <property type="entry name" value="TOPRIM_DnaG_bac"/>
</dbReference>
<feature type="compositionally biased region" description="Basic and acidic residues" evidence="1">
    <location>
        <begin position="2029"/>
        <end position="2041"/>
    </location>
</feature>
<feature type="region of interest" description="Disordered" evidence="1">
    <location>
        <begin position="1152"/>
        <end position="1220"/>
    </location>
</feature>
<feature type="region of interest" description="Disordered" evidence="1">
    <location>
        <begin position="2244"/>
        <end position="2272"/>
    </location>
</feature>
<feature type="compositionally biased region" description="Basic and acidic residues" evidence="1">
    <location>
        <begin position="2888"/>
        <end position="2910"/>
    </location>
</feature>
<feature type="compositionally biased region" description="Low complexity" evidence="1">
    <location>
        <begin position="2936"/>
        <end position="2945"/>
    </location>
</feature>
<gene>
    <name evidence="3" type="ORF">GGP61_001433</name>
</gene>
<feature type="compositionally biased region" description="Basic and acidic residues" evidence="1">
    <location>
        <begin position="2392"/>
        <end position="2405"/>
    </location>
</feature>
<feature type="region of interest" description="Disordered" evidence="1">
    <location>
        <begin position="2029"/>
        <end position="2052"/>
    </location>
</feature>
<evidence type="ECO:0000313" key="4">
    <source>
        <dbReference type="Proteomes" id="UP001155057"/>
    </source>
</evidence>
<feature type="compositionally biased region" description="Low complexity" evidence="1">
    <location>
        <begin position="890"/>
        <end position="903"/>
    </location>
</feature>
<feature type="compositionally biased region" description="Basic and acidic residues" evidence="1">
    <location>
        <begin position="2244"/>
        <end position="2263"/>
    </location>
</feature>
<feature type="region of interest" description="Disordered" evidence="1">
    <location>
        <begin position="1561"/>
        <end position="1652"/>
    </location>
</feature>